<proteinExistence type="predicted"/>
<name>A0ABT1HJ69_9NOCA</name>
<dbReference type="RefSeq" id="WP_301301517.1">
    <property type="nucleotide sequence ID" value="NZ_BAAAJQ010000003.1"/>
</dbReference>
<keyword evidence="3" id="KW-0560">Oxidoreductase</keyword>
<dbReference type="PANTHER" id="PTHR42847:SF4">
    <property type="entry name" value="ALKANESULFONATE MONOOXYGENASE-RELATED"/>
    <property type="match status" value="1"/>
</dbReference>
<comment type="caution">
    <text evidence="6">The sequence shown here is derived from an EMBL/GenBank/DDBJ whole genome shotgun (WGS) entry which is preliminary data.</text>
</comment>
<accession>A0ABT1HJ69</accession>
<keyword evidence="1" id="KW-0285">Flavoprotein</keyword>
<evidence type="ECO:0000259" key="5">
    <source>
        <dbReference type="Pfam" id="PF00296"/>
    </source>
</evidence>
<gene>
    <name evidence="6" type="ORF">LX13_003832</name>
</gene>
<keyword evidence="2" id="KW-0288">FMN</keyword>
<dbReference type="SUPFAM" id="SSF51679">
    <property type="entry name" value="Bacterial luciferase-like"/>
    <property type="match status" value="1"/>
</dbReference>
<dbReference type="PANTHER" id="PTHR42847">
    <property type="entry name" value="ALKANESULFONATE MONOOXYGENASE"/>
    <property type="match status" value="1"/>
</dbReference>
<dbReference type="Proteomes" id="UP001206895">
    <property type="component" value="Unassembled WGS sequence"/>
</dbReference>
<evidence type="ECO:0000256" key="2">
    <source>
        <dbReference type="ARBA" id="ARBA00022643"/>
    </source>
</evidence>
<dbReference type="Pfam" id="PF00296">
    <property type="entry name" value="Bac_luciferase"/>
    <property type="match status" value="1"/>
</dbReference>
<evidence type="ECO:0000313" key="6">
    <source>
        <dbReference type="EMBL" id="MCP2177991.1"/>
    </source>
</evidence>
<keyword evidence="4" id="KW-0503">Monooxygenase</keyword>
<dbReference type="EMBL" id="JAMTCJ010000004">
    <property type="protein sequence ID" value="MCP2177991.1"/>
    <property type="molecule type" value="Genomic_DNA"/>
</dbReference>
<dbReference type="Gene3D" id="3.20.20.30">
    <property type="entry name" value="Luciferase-like domain"/>
    <property type="match status" value="1"/>
</dbReference>
<keyword evidence="7" id="KW-1185">Reference proteome</keyword>
<sequence>MQITVGVPGHVAGFDPAMLPRWARTVEELGFDALSVSDRPSWTTPEPLTSLAAAAAVTERIGLLTSVVVAPLHANAGLFATAVATIDRVAGAGRLRLGLAPGGRPRDYDGAPVDFAHRGRAFDTWLERVRAAWAGVDDLGPRPATPGGPALLFGGASTPTVRRITAHGSGWIAGGLTPAEVADFANRLTRSFETAGRTDRPHVAVTMMTSIGHHGSGSGLDAVRAYYADLGGDVRDKAVAATVTTMESLRDAVTGYESVGVDELIVTPNDPDPDTLLPLHSHLMVTV</sequence>
<dbReference type="InterPro" id="IPR011251">
    <property type="entry name" value="Luciferase-like_dom"/>
</dbReference>
<feature type="domain" description="Luciferase-like" evidence="5">
    <location>
        <begin position="6"/>
        <end position="227"/>
    </location>
</feature>
<organism evidence="6 7">
    <name type="scientific">Williamsia maris</name>
    <dbReference type="NCBI Taxonomy" id="72806"/>
    <lineage>
        <taxon>Bacteria</taxon>
        <taxon>Bacillati</taxon>
        <taxon>Actinomycetota</taxon>
        <taxon>Actinomycetes</taxon>
        <taxon>Mycobacteriales</taxon>
        <taxon>Nocardiaceae</taxon>
        <taxon>Williamsia</taxon>
    </lineage>
</organism>
<evidence type="ECO:0000256" key="1">
    <source>
        <dbReference type="ARBA" id="ARBA00022630"/>
    </source>
</evidence>
<evidence type="ECO:0000256" key="4">
    <source>
        <dbReference type="ARBA" id="ARBA00023033"/>
    </source>
</evidence>
<protein>
    <submittedName>
        <fullName evidence="6">Luciferase-like monooxygenase</fullName>
    </submittedName>
</protein>
<reference evidence="6 7" key="1">
    <citation type="submission" date="2022-06" db="EMBL/GenBank/DDBJ databases">
        <title>Genomic Encyclopedia of Archaeal and Bacterial Type Strains, Phase II (KMG-II): from individual species to whole genera.</title>
        <authorList>
            <person name="Goeker M."/>
        </authorList>
    </citation>
    <scope>NUCLEOTIDE SEQUENCE [LARGE SCALE GENOMIC DNA]</scope>
    <source>
        <strain evidence="6 7">DSM 44693</strain>
    </source>
</reference>
<dbReference type="InterPro" id="IPR036661">
    <property type="entry name" value="Luciferase-like_sf"/>
</dbReference>
<dbReference type="InterPro" id="IPR050172">
    <property type="entry name" value="SsuD_RutA_monooxygenase"/>
</dbReference>
<evidence type="ECO:0000256" key="3">
    <source>
        <dbReference type="ARBA" id="ARBA00023002"/>
    </source>
</evidence>
<evidence type="ECO:0000313" key="7">
    <source>
        <dbReference type="Proteomes" id="UP001206895"/>
    </source>
</evidence>